<dbReference type="EMBL" id="JABEQN010000006">
    <property type="protein sequence ID" value="MBB2193281.1"/>
    <property type="molecule type" value="Genomic_DNA"/>
</dbReference>
<accession>A0A7W4IK28</accession>
<keyword evidence="2" id="KW-0238">DNA-binding</keyword>
<protein>
    <submittedName>
        <fullName evidence="5">AraC family transcriptional regulator</fullName>
    </submittedName>
</protein>
<dbReference type="Pfam" id="PF12833">
    <property type="entry name" value="HTH_18"/>
    <property type="match status" value="1"/>
</dbReference>
<dbReference type="AlphaFoldDB" id="A0A7W4IK28"/>
<dbReference type="GO" id="GO:0043565">
    <property type="term" value="F:sequence-specific DNA binding"/>
    <property type="evidence" value="ECO:0007669"/>
    <property type="project" value="InterPro"/>
</dbReference>
<evidence type="ECO:0000313" key="8">
    <source>
        <dbReference type="Proteomes" id="UP000561077"/>
    </source>
</evidence>
<dbReference type="Gene3D" id="1.10.10.60">
    <property type="entry name" value="Homeodomain-like"/>
    <property type="match status" value="1"/>
</dbReference>
<keyword evidence="1" id="KW-0805">Transcription regulation</keyword>
<comment type="caution">
    <text evidence="5">The sequence shown here is derived from an EMBL/GenBank/DDBJ whole genome shotgun (WGS) entry which is preliminary data.</text>
</comment>
<sequence>MTKTFGPGDILSFTLTTSGTKAASSAQAPTGSKARPANQNQTEDFLLIAAFTSSIRSVIGAERREARYPFSKIFPVWKRSNVVYSVSTSKRKPLVTEMAQGLDSTTHVFFAPSFQESGLPLWNQRYIQLGKGTFKGTVSVLTFGKLTLIEETINVSVGQTTCPPDGTIAVVFPAHRSELGTINGEVRSDKAFVHVGGREITVSGAENCRAYYLLVQQTDLPEFDFRKFGAITPVAPSLHIAEMSAWLASLFAGTWQPKIRLSGRTDQVLSEILLDRVKDILTEIQQKASIAPLRGTFSYSLFLKAQRFIDDYDDAIMSVTRLTEELNIPPHILRAAFVQTTGVSPRLWLRQRALDRARRAMLDPAQAGKGVSQIALECGFFHFGRFAGYYAETYGELPIVTIRNTLSIR</sequence>
<keyword evidence="7" id="KW-1185">Reference proteome</keyword>
<dbReference type="EMBL" id="JABEQO010000006">
    <property type="protein sequence ID" value="MBB2164311.1"/>
    <property type="molecule type" value="Genomic_DNA"/>
</dbReference>
<dbReference type="PROSITE" id="PS01124">
    <property type="entry name" value="HTH_ARAC_FAMILY_2"/>
    <property type="match status" value="1"/>
</dbReference>
<evidence type="ECO:0000256" key="1">
    <source>
        <dbReference type="ARBA" id="ARBA00023015"/>
    </source>
</evidence>
<proteinExistence type="predicted"/>
<reference evidence="7 8" key="1">
    <citation type="submission" date="2020-04" db="EMBL/GenBank/DDBJ databases">
        <title>Description of novel Gluconacetobacter.</title>
        <authorList>
            <person name="Sombolestani A."/>
        </authorList>
    </citation>
    <scope>NUCLEOTIDE SEQUENCE [LARGE SCALE GENOMIC DNA]</scope>
    <source>
        <strain evidence="6 7">LMG 1728</strain>
        <strain evidence="5 8">LMG 1731</strain>
    </source>
</reference>
<feature type="domain" description="HTH araC/xylS-type" evidence="4">
    <location>
        <begin position="303"/>
        <end position="404"/>
    </location>
</feature>
<dbReference type="Proteomes" id="UP000540490">
    <property type="component" value="Unassembled WGS sequence"/>
</dbReference>
<evidence type="ECO:0000313" key="7">
    <source>
        <dbReference type="Proteomes" id="UP000540490"/>
    </source>
</evidence>
<evidence type="ECO:0000313" key="6">
    <source>
        <dbReference type="EMBL" id="MBB2193281.1"/>
    </source>
</evidence>
<dbReference type="SMART" id="SM00342">
    <property type="entry name" value="HTH_ARAC"/>
    <property type="match status" value="1"/>
</dbReference>
<evidence type="ECO:0000259" key="4">
    <source>
        <dbReference type="PROSITE" id="PS01124"/>
    </source>
</evidence>
<organism evidence="5 8">
    <name type="scientific">Gluconacetobacter dulcium</name>
    <dbReference type="NCBI Taxonomy" id="2729096"/>
    <lineage>
        <taxon>Bacteria</taxon>
        <taxon>Pseudomonadati</taxon>
        <taxon>Pseudomonadota</taxon>
        <taxon>Alphaproteobacteria</taxon>
        <taxon>Acetobacterales</taxon>
        <taxon>Acetobacteraceae</taxon>
        <taxon>Gluconacetobacter</taxon>
    </lineage>
</organism>
<evidence type="ECO:0000256" key="2">
    <source>
        <dbReference type="ARBA" id="ARBA00023125"/>
    </source>
</evidence>
<dbReference type="RefSeq" id="WP_182973299.1">
    <property type="nucleotide sequence ID" value="NZ_JABEQN010000006.1"/>
</dbReference>
<gene>
    <name evidence="6" type="ORF">HLH25_06425</name>
    <name evidence="5" type="ORF">HLH26_07105</name>
</gene>
<dbReference type="InterPro" id="IPR018060">
    <property type="entry name" value="HTH_AraC"/>
</dbReference>
<evidence type="ECO:0000256" key="3">
    <source>
        <dbReference type="ARBA" id="ARBA00023163"/>
    </source>
</evidence>
<dbReference type="Proteomes" id="UP000561077">
    <property type="component" value="Unassembled WGS sequence"/>
</dbReference>
<dbReference type="PANTHER" id="PTHR46796:SF12">
    <property type="entry name" value="HTH-TYPE DNA-BINDING TRANSCRIPTIONAL ACTIVATOR EUTR"/>
    <property type="match status" value="1"/>
</dbReference>
<evidence type="ECO:0000313" key="5">
    <source>
        <dbReference type="EMBL" id="MBB2164311.1"/>
    </source>
</evidence>
<dbReference type="PANTHER" id="PTHR46796">
    <property type="entry name" value="HTH-TYPE TRANSCRIPTIONAL ACTIVATOR RHAS-RELATED"/>
    <property type="match status" value="1"/>
</dbReference>
<name>A0A7W4IK28_9PROT</name>
<dbReference type="GO" id="GO:0003700">
    <property type="term" value="F:DNA-binding transcription factor activity"/>
    <property type="evidence" value="ECO:0007669"/>
    <property type="project" value="InterPro"/>
</dbReference>
<keyword evidence="3" id="KW-0804">Transcription</keyword>
<dbReference type="InterPro" id="IPR050204">
    <property type="entry name" value="AraC_XylS_family_regulators"/>
</dbReference>